<sequence length="332" mass="38244">MTRWFNPSMIHTPQLLHDSKDNLFSITTSYLKRPLVKHYRLLKETAHGSTASIFMGVNIYTRKRYAVKEMTLARQRQQAFEDMLQARHPKSQQSNKRRRISMSPAHRPSKESDILKALHHPHIIKWVDQFEDDGNFYLVTEFVDGSVLLDLHNEHCQPIAMDICKLVFMQLVDTLSYVHSQGIIHGDIKPDNILVTKKNQIKLIDFGSAFRVNADDDADKNHVASVENRCGTPAFTAPEFASYLMHDKTIQKQATAIDIWALGITLYCMVHGQLPFHHVTSTLSYHQLVTSLVSSTNLDTDLKDLLSRMLRLDPYERLTLDEIKDHPWCNQP</sequence>
<protein>
    <submittedName>
        <fullName evidence="5">Kinase-like protein</fullName>
    </submittedName>
</protein>
<dbReference type="AlphaFoldDB" id="A0A1X2GA92"/>
<keyword evidence="2" id="KW-0067">ATP-binding</keyword>
<dbReference type="PROSITE" id="PS50011">
    <property type="entry name" value="PROTEIN_KINASE_DOM"/>
    <property type="match status" value="1"/>
</dbReference>
<dbReference type="PANTHER" id="PTHR24346:SF77">
    <property type="entry name" value="SERINE THREONINE PROTEIN KINASE"/>
    <property type="match status" value="1"/>
</dbReference>
<evidence type="ECO:0000259" key="4">
    <source>
        <dbReference type="PROSITE" id="PS50011"/>
    </source>
</evidence>
<feature type="domain" description="Protein kinase" evidence="4">
    <location>
        <begin position="39"/>
        <end position="329"/>
    </location>
</feature>
<evidence type="ECO:0000313" key="5">
    <source>
        <dbReference type="EMBL" id="ORX49054.1"/>
    </source>
</evidence>
<gene>
    <name evidence="5" type="ORF">DM01DRAFT_1309078</name>
</gene>
<dbReference type="InterPro" id="IPR008271">
    <property type="entry name" value="Ser/Thr_kinase_AS"/>
</dbReference>
<dbReference type="SUPFAM" id="SSF56112">
    <property type="entry name" value="Protein kinase-like (PK-like)"/>
    <property type="match status" value="1"/>
</dbReference>
<dbReference type="GO" id="GO:0005524">
    <property type="term" value="F:ATP binding"/>
    <property type="evidence" value="ECO:0007669"/>
    <property type="project" value="UniProtKB-KW"/>
</dbReference>
<keyword evidence="6" id="KW-1185">Reference proteome</keyword>
<evidence type="ECO:0000256" key="2">
    <source>
        <dbReference type="ARBA" id="ARBA00022840"/>
    </source>
</evidence>
<dbReference type="GO" id="GO:0004674">
    <property type="term" value="F:protein serine/threonine kinase activity"/>
    <property type="evidence" value="ECO:0007669"/>
    <property type="project" value="TreeGrafter"/>
</dbReference>
<evidence type="ECO:0000256" key="3">
    <source>
        <dbReference type="SAM" id="MobiDB-lite"/>
    </source>
</evidence>
<dbReference type="PROSITE" id="PS00108">
    <property type="entry name" value="PROTEIN_KINASE_ST"/>
    <property type="match status" value="1"/>
</dbReference>
<name>A0A1X2GA92_9FUNG</name>
<keyword evidence="5" id="KW-0418">Kinase</keyword>
<dbReference type="InterPro" id="IPR011009">
    <property type="entry name" value="Kinase-like_dom_sf"/>
</dbReference>
<keyword evidence="1" id="KW-0547">Nucleotide-binding</keyword>
<comment type="caution">
    <text evidence="5">The sequence shown here is derived from an EMBL/GenBank/DDBJ whole genome shotgun (WGS) entry which is preliminary data.</text>
</comment>
<evidence type="ECO:0000313" key="6">
    <source>
        <dbReference type="Proteomes" id="UP000242146"/>
    </source>
</evidence>
<dbReference type="InterPro" id="IPR000719">
    <property type="entry name" value="Prot_kinase_dom"/>
</dbReference>
<proteinExistence type="predicted"/>
<dbReference type="Gene3D" id="1.10.510.10">
    <property type="entry name" value="Transferase(Phosphotransferase) domain 1"/>
    <property type="match status" value="1"/>
</dbReference>
<accession>A0A1X2GA92</accession>
<organism evidence="5 6">
    <name type="scientific">Hesseltinella vesiculosa</name>
    <dbReference type="NCBI Taxonomy" id="101127"/>
    <lineage>
        <taxon>Eukaryota</taxon>
        <taxon>Fungi</taxon>
        <taxon>Fungi incertae sedis</taxon>
        <taxon>Mucoromycota</taxon>
        <taxon>Mucoromycotina</taxon>
        <taxon>Mucoromycetes</taxon>
        <taxon>Mucorales</taxon>
        <taxon>Cunninghamellaceae</taxon>
        <taxon>Hesseltinella</taxon>
    </lineage>
</organism>
<evidence type="ECO:0000256" key="1">
    <source>
        <dbReference type="ARBA" id="ARBA00022741"/>
    </source>
</evidence>
<dbReference type="STRING" id="101127.A0A1X2GA92"/>
<dbReference type="SMART" id="SM00220">
    <property type="entry name" value="S_TKc"/>
    <property type="match status" value="1"/>
</dbReference>
<dbReference type="GO" id="GO:0035556">
    <property type="term" value="P:intracellular signal transduction"/>
    <property type="evidence" value="ECO:0007669"/>
    <property type="project" value="TreeGrafter"/>
</dbReference>
<feature type="region of interest" description="Disordered" evidence="3">
    <location>
        <begin position="85"/>
        <end position="109"/>
    </location>
</feature>
<keyword evidence="5" id="KW-0808">Transferase</keyword>
<dbReference type="PANTHER" id="PTHR24346">
    <property type="entry name" value="MAP/MICROTUBULE AFFINITY-REGULATING KINASE"/>
    <property type="match status" value="1"/>
</dbReference>
<dbReference type="OrthoDB" id="68483at2759"/>
<reference evidence="5 6" key="1">
    <citation type="submission" date="2016-07" db="EMBL/GenBank/DDBJ databases">
        <title>Pervasive Adenine N6-methylation of Active Genes in Fungi.</title>
        <authorList>
            <consortium name="DOE Joint Genome Institute"/>
            <person name="Mondo S.J."/>
            <person name="Dannebaum R.O."/>
            <person name="Kuo R.C."/>
            <person name="Labutti K."/>
            <person name="Haridas S."/>
            <person name="Kuo A."/>
            <person name="Salamov A."/>
            <person name="Ahrendt S.R."/>
            <person name="Lipzen A."/>
            <person name="Sullivan W."/>
            <person name="Andreopoulos W.B."/>
            <person name="Clum A."/>
            <person name="Lindquist E."/>
            <person name="Daum C."/>
            <person name="Ramamoorthy G.K."/>
            <person name="Gryganskyi A."/>
            <person name="Culley D."/>
            <person name="Magnuson J.K."/>
            <person name="James T.Y."/>
            <person name="O'Malley M.A."/>
            <person name="Stajich J.E."/>
            <person name="Spatafora J.W."/>
            <person name="Visel A."/>
            <person name="Grigoriev I.V."/>
        </authorList>
    </citation>
    <scope>NUCLEOTIDE SEQUENCE [LARGE SCALE GENOMIC DNA]</scope>
    <source>
        <strain evidence="5 6">NRRL 3301</strain>
    </source>
</reference>
<dbReference type="EMBL" id="MCGT01000027">
    <property type="protein sequence ID" value="ORX49054.1"/>
    <property type="molecule type" value="Genomic_DNA"/>
</dbReference>
<feature type="compositionally biased region" description="Basic residues" evidence="3">
    <location>
        <begin position="87"/>
        <end position="100"/>
    </location>
</feature>
<dbReference type="Proteomes" id="UP000242146">
    <property type="component" value="Unassembled WGS sequence"/>
</dbReference>
<dbReference type="Pfam" id="PF00069">
    <property type="entry name" value="Pkinase"/>
    <property type="match status" value="1"/>
</dbReference>
<dbReference type="GO" id="GO:0005737">
    <property type="term" value="C:cytoplasm"/>
    <property type="evidence" value="ECO:0007669"/>
    <property type="project" value="TreeGrafter"/>
</dbReference>